<dbReference type="Gene3D" id="3.40.190.10">
    <property type="entry name" value="Periplasmic binding protein-like II"/>
    <property type="match status" value="2"/>
</dbReference>
<dbReference type="GO" id="GO:0005737">
    <property type="term" value="C:cytoplasm"/>
    <property type="evidence" value="ECO:0007669"/>
    <property type="project" value="TreeGrafter"/>
</dbReference>
<sequence length="313" mass="33406">MVLRAMTRTMAYLGPAGTYGEQAANHFVRRLGGEIHLRPCETIGAVYEASKTTDYAVIPLENTLQGAVLESVDALLSPLADDTFPSIEYLYPPGPDALPTPTSLGCLGSPPPPIPSQPHVVADTTLPISHQLVGLRGARLEDIQYIRSHEQALGQCSAWIDEHLPHVERVRWPSTAGALASVLAQGDKRGAAICSRAAVEREGSRVNVLASGVQGVKNNFTRFVLLSREAPLPPPADGHRIAFYAIRDIDSIGALSHFGTVVSVHQRPASPSAGILTPFPRFALAEVRLNALTMDTDGAVMMGSFNAEPVSLP</sequence>
<dbReference type="PANTHER" id="PTHR21022:SF19">
    <property type="entry name" value="PREPHENATE DEHYDRATASE-RELATED"/>
    <property type="match status" value="1"/>
</dbReference>
<name>A0A0J0XGP0_9TREE</name>
<dbReference type="GO" id="GO:0009094">
    <property type="term" value="P:L-phenylalanine biosynthetic process"/>
    <property type="evidence" value="ECO:0007669"/>
    <property type="project" value="UniProtKB-KW"/>
</dbReference>
<dbReference type="CDD" id="cd13532">
    <property type="entry name" value="PBP2_PDT_like"/>
    <property type="match status" value="1"/>
</dbReference>
<dbReference type="PROSITE" id="PS51171">
    <property type="entry name" value="PREPHENATE_DEHYDR_3"/>
    <property type="match status" value="1"/>
</dbReference>
<organism evidence="7 8">
    <name type="scientific">Cutaneotrichosporon oleaginosum</name>
    <dbReference type="NCBI Taxonomy" id="879819"/>
    <lineage>
        <taxon>Eukaryota</taxon>
        <taxon>Fungi</taxon>
        <taxon>Dikarya</taxon>
        <taxon>Basidiomycota</taxon>
        <taxon>Agaricomycotina</taxon>
        <taxon>Tremellomycetes</taxon>
        <taxon>Trichosporonales</taxon>
        <taxon>Trichosporonaceae</taxon>
        <taxon>Cutaneotrichosporon</taxon>
    </lineage>
</organism>
<accession>A0A0J0XGP0</accession>
<protein>
    <submittedName>
        <fullName evidence="7">PDT-domain-containing protein</fullName>
    </submittedName>
</protein>
<dbReference type="InterPro" id="IPR001086">
    <property type="entry name" value="Preph_deHydtase"/>
</dbReference>
<evidence type="ECO:0000256" key="2">
    <source>
        <dbReference type="ARBA" id="ARBA00023141"/>
    </source>
</evidence>
<evidence type="ECO:0000256" key="1">
    <source>
        <dbReference type="ARBA" id="ARBA00022605"/>
    </source>
</evidence>
<comment type="pathway">
    <text evidence="5">Amino-acid biosynthesis.</text>
</comment>
<proteinExistence type="predicted"/>
<evidence type="ECO:0000256" key="5">
    <source>
        <dbReference type="ARBA" id="ARBA00029440"/>
    </source>
</evidence>
<dbReference type="SUPFAM" id="SSF53850">
    <property type="entry name" value="Periplasmic binding protein-like II"/>
    <property type="match status" value="2"/>
</dbReference>
<feature type="domain" description="Prephenate dehydratase" evidence="6">
    <location>
        <begin position="9"/>
        <end position="228"/>
    </location>
</feature>
<dbReference type="STRING" id="879819.A0A0J0XGP0"/>
<evidence type="ECO:0000313" key="8">
    <source>
        <dbReference type="Proteomes" id="UP000053611"/>
    </source>
</evidence>
<keyword evidence="2" id="KW-0057">Aromatic amino acid biosynthesis</keyword>
<evidence type="ECO:0000256" key="4">
    <source>
        <dbReference type="ARBA" id="ARBA00023239"/>
    </source>
</evidence>
<dbReference type="GO" id="GO:0004664">
    <property type="term" value="F:prephenate dehydratase activity"/>
    <property type="evidence" value="ECO:0007669"/>
    <property type="project" value="InterPro"/>
</dbReference>
<dbReference type="OrthoDB" id="983542at2759"/>
<dbReference type="Proteomes" id="UP000053611">
    <property type="component" value="Unassembled WGS sequence"/>
</dbReference>
<dbReference type="EMBL" id="KQ087238">
    <property type="protein sequence ID" value="KLT40260.1"/>
    <property type="molecule type" value="Genomic_DNA"/>
</dbReference>
<keyword evidence="8" id="KW-1185">Reference proteome</keyword>
<dbReference type="GeneID" id="28984585"/>
<reference evidence="7 8" key="1">
    <citation type="submission" date="2015-03" db="EMBL/GenBank/DDBJ databases">
        <title>Genomics and transcriptomics of the oil-accumulating basidiomycete yeast T. oleaginosus allow insights into substrate utilization and the diverse evolutionary trajectories of mating systems in fungi.</title>
        <authorList>
            <consortium name="DOE Joint Genome Institute"/>
            <person name="Kourist R."/>
            <person name="Kracht O."/>
            <person name="Bracharz F."/>
            <person name="Lipzen A."/>
            <person name="Nolan M."/>
            <person name="Ohm R."/>
            <person name="Grigoriev I."/>
            <person name="Sun S."/>
            <person name="Heitman J."/>
            <person name="Bruck T."/>
            <person name="Nowrousian M."/>
        </authorList>
    </citation>
    <scope>NUCLEOTIDE SEQUENCE [LARGE SCALE GENOMIC DNA]</scope>
    <source>
        <strain evidence="7 8">IBC0246</strain>
    </source>
</reference>
<dbReference type="PANTHER" id="PTHR21022">
    <property type="entry name" value="PREPHENATE DEHYDRATASE P PROTEIN"/>
    <property type="match status" value="1"/>
</dbReference>
<evidence type="ECO:0000313" key="7">
    <source>
        <dbReference type="EMBL" id="KLT40260.1"/>
    </source>
</evidence>
<keyword evidence="4" id="KW-0456">Lyase</keyword>
<dbReference type="RefSeq" id="XP_018276751.1">
    <property type="nucleotide sequence ID" value="XM_018423982.1"/>
</dbReference>
<evidence type="ECO:0000259" key="6">
    <source>
        <dbReference type="PROSITE" id="PS51171"/>
    </source>
</evidence>
<gene>
    <name evidence="7" type="ORF">CC85DRAFT_287676</name>
</gene>
<keyword evidence="3" id="KW-0584">Phenylalanine biosynthesis</keyword>
<dbReference type="Pfam" id="PF00800">
    <property type="entry name" value="PDT"/>
    <property type="match status" value="1"/>
</dbReference>
<evidence type="ECO:0000256" key="3">
    <source>
        <dbReference type="ARBA" id="ARBA00023222"/>
    </source>
</evidence>
<keyword evidence="1" id="KW-0028">Amino-acid biosynthesis</keyword>
<dbReference type="AlphaFoldDB" id="A0A0J0XGP0"/>